<dbReference type="NCBIfam" id="NF033545">
    <property type="entry name" value="transpos_IS630"/>
    <property type="match status" value="1"/>
</dbReference>
<protein>
    <recommendedName>
        <fullName evidence="1">Tc1-like transposase DDE domain-containing protein</fullName>
    </recommendedName>
</protein>
<dbReference type="Proteomes" id="UP000050509">
    <property type="component" value="Unassembled WGS sequence"/>
</dbReference>
<evidence type="ECO:0000313" key="3">
    <source>
        <dbReference type="Proteomes" id="UP000050509"/>
    </source>
</evidence>
<dbReference type="InterPro" id="IPR036397">
    <property type="entry name" value="RNaseH_sf"/>
</dbReference>
<dbReference type="InterPro" id="IPR047655">
    <property type="entry name" value="Transpos_IS630-like"/>
</dbReference>
<proteinExistence type="predicted"/>
<keyword evidence="3" id="KW-1185">Reference proteome</keyword>
<feature type="domain" description="Tc1-like transposase DDE" evidence="1">
    <location>
        <begin position="124"/>
        <end position="263"/>
    </location>
</feature>
<accession>A0A0P9FD70</accession>
<name>A0A0P9FD70_9CHLR</name>
<dbReference type="PATRIC" id="fig|186479.3.peg.5997"/>
<comment type="caution">
    <text evidence="2">The sequence shown here is derived from an EMBL/GenBank/DDBJ whole genome shotgun (WGS) entry which is preliminary data.</text>
</comment>
<dbReference type="InterPro" id="IPR038717">
    <property type="entry name" value="Tc1-like_DDE_dom"/>
</dbReference>
<dbReference type="Pfam" id="PF13358">
    <property type="entry name" value="DDE_3"/>
    <property type="match status" value="1"/>
</dbReference>
<organism evidence="2 3">
    <name type="scientific">Kouleothrix aurantiaca</name>
    <dbReference type="NCBI Taxonomy" id="186479"/>
    <lineage>
        <taxon>Bacteria</taxon>
        <taxon>Bacillati</taxon>
        <taxon>Chloroflexota</taxon>
        <taxon>Chloroflexia</taxon>
        <taxon>Chloroflexales</taxon>
        <taxon>Roseiflexineae</taxon>
        <taxon>Roseiflexaceae</taxon>
        <taxon>Kouleothrix</taxon>
    </lineage>
</organism>
<evidence type="ECO:0000259" key="1">
    <source>
        <dbReference type="Pfam" id="PF13358"/>
    </source>
</evidence>
<sequence>MSAWASAAPGGFSTVASIGCVFDRTDELLERLQRAPGEQARQELAPTPDGPAPSRWTLRGVRATFPWLKHYTLSGVWRLLHRHKLHIRSARVRQLSPDPEYLTKLEHLLSCLRDAAAHPDEVVLVFLDEMGYYRWPKEGRTWGPAAPTPAPLADRDGPNNKQWRVIGALNALTGRLDYLDAYIIGREKVIQFYRQLGTVYGEARRIYVVQDNWSIHTHPEVQAALASLPQIEPVWLPTYAPWLNPIEKLWRWLREQVLTLHRLAGDWHALRERVNAFLSQFAEAADELLHYVGLLGEGKLAQALADP</sequence>
<reference evidence="2 3" key="1">
    <citation type="submission" date="2015-09" db="EMBL/GenBank/DDBJ databases">
        <title>Draft genome sequence of Kouleothrix aurantiaca JCM 19913.</title>
        <authorList>
            <person name="Hemp J."/>
        </authorList>
    </citation>
    <scope>NUCLEOTIDE SEQUENCE [LARGE SCALE GENOMIC DNA]</scope>
    <source>
        <strain evidence="2 3">COM-B</strain>
    </source>
</reference>
<dbReference type="Gene3D" id="3.30.420.10">
    <property type="entry name" value="Ribonuclease H-like superfamily/Ribonuclease H"/>
    <property type="match status" value="1"/>
</dbReference>
<dbReference type="GO" id="GO:0003676">
    <property type="term" value="F:nucleic acid binding"/>
    <property type="evidence" value="ECO:0007669"/>
    <property type="project" value="InterPro"/>
</dbReference>
<dbReference type="AlphaFoldDB" id="A0A0P9FD70"/>
<evidence type="ECO:0000313" key="2">
    <source>
        <dbReference type="EMBL" id="KPV54633.1"/>
    </source>
</evidence>
<dbReference type="EMBL" id="LJCR01000029">
    <property type="protein sequence ID" value="KPV54633.1"/>
    <property type="molecule type" value="Genomic_DNA"/>
</dbReference>
<gene>
    <name evidence="2" type="ORF">SE17_02550</name>
</gene>